<dbReference type="InterPro" id="IPR027417">
    <property type="entry name" value="P-loop_NTPase"/>
</dbReference>
<protein>
    <recommendedName>
        <fullName evidence="6">tRNA ligase phosphodiesterase domain-containing protein</fullName>
    </recommendedName>
</protein>
<name>A0A836GPX7_9TRYP</name>
<evidence type="ECO:0000259" key="2">
    <source>
        <dbReference type="Pfam" id="PF08302"/>
    </source>
</evidence>
<evidence type="ECO:0000313" key="4">
    <source>
        <dbReference type="EMBL" id="KAG5471767.1"/>
    </source>
</evidence>
<dbReference type="Pfam" id="PF25536">
    <property type="entry name" value="DUF7920"/>
    <property type="match status" value="2"/>
</dbReference>
<dbReference type="GO" id="GO:0005524">
    <property type="term" value="F:ATP binding"/>
    <property type="evidence" value="ECO:0007669"/>
    <property type="project" value="InterPro"/>
</dbReference>
<dbReference type="GO" id="GO:0003972">
    <property type="term" value="F:RNA ligase (ATP) activity"/>
    <property type="evidence" value="ECO:0007669"/>
    <property type="project" value="InterPro"/>
</dbReference>
<dbReference type="InterPro" id="IPR057680">
    <property type="entry name" value="DUF7920"/>
</dbReference>
<dbReference type="GeneID" id="92359266"/>
<feature type="domain" description="DUF7920" evidence="3">
    <location>
        <begin position="61"/>
        <end position="325"/>
    </location>
</feature>
<dbReference type="EMBL" id="JAFHLR010000031">
    <property type="protein sequence ID" value="KAG5471767.1"/>
    <property type="molecule type" value="Genomic_DNA"/>
</dbReference>
<dbReference type="PANTHER" id="PTHR32004:SF1">
    <property type="entry name" value="TRNA LIGASE"/>
    <property type="match status" value="1"/>
</dbReference>
<dbReference type="Proteomes" id="UP000674143">
    <property type="component" value="Chromosome 31"/>
</dbReference>
<evidence type="ECO:0000256" key="1">
    <source>
        <dbReference type="SAM" id="MobiDB-lite"/>
    </source>
</evidence>
<dbReference type="Gene3D" id="3.40.50.300">
    <property type="entry name" value="P-loop containing nucleotide triphosphate hydrolases"/>
    <property type="match status" value="1"/>
</dbReference>
<feature type="domain" description="tRNA ligase phosphodiesterase" evidence="2">
    <location>
        <begin position="827"/>
        <end position="905"/>
    </location>
</feature>
<dbReference type="AlphaFoldDB" id="A0A836GPX7"/>
<dbReference type="RefSeq" id="XP_067060884.1">
    <property type="nucleotide sequence ID" value="XM_067205332.1"/>
</dbReference>
<dbReference type="Pfam" id="PF08302">
    <property type="entry name" value="tRNA_lig_CPD"/>
    <property type="match status" value="1"/>
</dbReference>
<dbReference type="GO" id="GO:0006388">
    <property type="term" value="P:tRNA splicing, via endonucleolytic cleavage and ligation"/>
    <property type="evidence" value="ECO:0007669"/>
    <property type="project" value="InterPro"/>
</dbReference>
<proteinExistence type="predicted"/>
<sequence length="910" mass="101196">MSSSFHGSPERGGQAKGSGGEGSPPARQTTTPQKKSVSKGSKKGPHVEMECTPEPLSIACAFEASCAHVGRCRERSCLYRLPLRASAPRREFVLVERAIGGRDNDIYSEHHDVWECVPRGNARVYVKADSSSGTSTYLLVGAVNGLRKFGDGDSPYGYPDAVQTVVAMQEETGECGYLSAFLLPPADDGGNLSAAGTNCDASNDDTARRFWLLGSNGVHIVLDYRVSEKCLRYYDKLGCRYAHAVKISRLWKAMLPVRGESSADGKPALSPDDSAAQVRSFHDTLHKKMWTSCFSAILSDSEHLSGSDDANELRFYAVTLNKRAFENTCTGRTLLSSNKTEEAGNGGFPKETADGRREVPQYSLQDGLCVPVAEAEALFASVGLPFSHCSSPVVYNSPEYVQLLDTIRRRFDSVGCVMYGADANGKVMRMWEVRSYTYVMERATREAIANHKLTGTHLQARLQKRLNQHQQQPELRDALKEWEESRMPWLLHFASWLQMTHRLTPLMQRDELHQLRHNWLSLQKDFQSAVDADPGLYDACGQYQPNPLEWGGSALDLDVIKFVGPQGCGKSVLSRALYALLQKVQYNPQWVNQDESGNRSKFLAALRQATQAKPKVTHLIIDKMNLNAKMNQDYDDLPLSLTVTWFHPEGENSLYKVCVDRVLGRGKGHRSIYLDPDLTQKERHAQKKSTRTLVRAAVRACEVPKDRREVVLVLDITTPLEEMLRMMWEKLQDNGTHTLPSITSHDIGEAINLARQYESLLRDLPQVPTYACIGIRSKEDVSKLLSVVPSEFTVAQVVQTEFHLTTKYFGGVMDPVAFVKLGKLLGQSVTLTLELVVGDADGVAVVVRRDDAQYPCANPIPHITISNRRGVPAKYSNELISPTAYPGDPTKRRVLTLPPNSTVKGIFEFR</sequence>
<feature type="domain" description="DUF7920" evidence="3">
    <location>
        <begin position="363"/>
        <end position="444"/>
    </location>
</feature>
<evidence type="ECO:0000259" key="3">
    <source>
        <dbReference type="Pfam" id="PF25536"/>
    </source>
</evidence>
<evidence type="ECO:0008006" key="6">
    <source>
        <dbReference type="Google" id="ProtNLM"/>
    </source>
</evidence>
<keyword evidence="5" id="KW-1185">Reference proteome</keyword>
<feature type="region of interest" description="Disordered" evidence="1">
    <location>
        <begin position="1"/>
        <end position="48"/>
    </location>
</feature>
<dbReference type="InterPro" id="IPR015965">
    <property type="entry name" value="tRNA_lig_PDEase"/>
</dbReference>
<dbReference type="GO" id="GO:0005634">
    <property type="term" value="C:nucleus"/>
    <property type="evidence" value="ECO:0007669"/>
    <property type="project" value="TreeGrafter"/>
</dbReference>
<comment type="caution">
    <text evidence="4">The sequence shown here is derived from an EMBL/GenBank/DDBJ whole genome shotgun (WGS) entry which is preliminary data.</text>
</comment>
<accession>A0A836GPX7</accession>
<gene>
    <name evidence="4" type="ORF">LSCM4_03320</name>
</gene>
<dbReference type="PANTHER" id="PTHR32004">
    <property type="entry name" value="TRNA LIGASE"/>
    <property type="match status" value="1"/>
</dbReference>
<dbReference type="KEGG" id="loi:92359266"/>
<reference evidence="4 5" key="1">
    <citation type="submission" date="2021-02" db="EMBL/GenBank/DDBJ databases">
        <title>Leishmania (Mundinia) orientalis Genome sequencing and assembly.</title>
        <authorList>
            <person name="Almutairi H."/>
            <person name="Gatherer D."/>
        </authorList>
    </citation>
    <scope>NUCLEOTIDE SEQUENCE [LARGE SCALE GENOMIC DNA]</scope>
    <source>
        <strain evidence="4">LSCM4</strain>
    </source>
</reference>
<evidence type="ECO:0000313" key="5">
    <source>
        <dbReference type="Proteomes" id="UP000674143"/>
    </source>
</evidence>
<dbReference type="SUPFAM" id="SSF52540">
    <property type="entry name" value="P-loop containing nucleoside triphosphate hydrolases"/>
    <property type="match status" value="1"/>
</dbReference>
<organism evidence="4 5">
    <name type="scientific">Leishmania orientalis</name>
    <dbReference type="NCBI Taxonomy" id="2249476"/>
    <lineage>
        <taxon>Eukaryota</taxon>
        <taxon>Discoba</taxon>
        <taxon>Euglenozoa</taxon>
        <taxon>Kinetoplastea</taxon>
        <taxon>Metakinetoplastina</taxon>
        <taxon>Trypanosomatida</taxon>
        <taxon>Trypanosomatidae</taxon>
        <taxon>Leishmaniinae</taxon>
        <taxon>Leishmania</taxon>
    </lineage>
</organism>